<dbReference type="GeneID" id="16797045"/>
<sequence>MEIKAREEAYKMAIEKWGEKSQLEMAQEEATELALAVRKHIRNNNDASFSNLIEEIADTEIMIEQIVFMHRDFCFRQMVDSQKAFKITRLLKRISNKN</sequence>
<reference evidence="2" key="2">
    <citation type="submission" date="2013-03" db="EMBL/GenBank/DDBJ databases">
        <title>The Cellulophaga phages: a novel, diverse, and globally ubiquitous model system.</title>
        <authorList>
            <person name="Holmfeldt K."/>
            <person name="Solonenko N."/>
            <person name="Shah M."/>
            <person name="Corrier K."/>
            <person name="Riemann L."/>
            <person name="VerBerkmoes N.C."/>
            <person name="Sullivan M.B."/>
        </authorList>
    </citation>
    <scope>NUCLEOTIDE SEQUENCE [LARGE SCALE GENOMIC DNA]</scope>
</reference>
<dbReference type="Proteomes" id="UP000014711">
    <property type="component" value="Segment"/>
</dbReference>
<evidence type="ECO:0000313" key="2">
    <source>
        <dbReference type="Proteomes" id="UP000014711"/>
    </source>
</evidence>
<organism evidence="1 2">
    <name type="scientific">Cellulophaga phage phi10:1</name>
    <dbReference type="NCBI Taxonomy" id="1327981"/>
    <lineage>
        <taxon>Viruses</taxon>
        <taxon>Duplodnaviria</taxon>
        <taxon>Heunggongvirae</taxon>
        <taxon>Uroviricota</taxon>
        <taxon>Caudoviricetes</taxon>
        <taxon>Assiduviridae</taxon>
        <taxon>Cebadecemvirus</taxon>
        <taxon>Cebadecemvirus phi10una</taxon>
    </lineage>
</organism>
<keyword evidence="2" id="KW-1185">Reference proteome</keyword>
<dbReference type="RefSeq" id="YP_008241949.1">
    <property type="nucleotide sequence ID" value="NC_021802.1"/>
</dbReference>
<accession>R9ZZ33</accession>
<keyword evidence="1" id="KW-0378">Hydrolase</keyword>
<dbReference type="GO" id="GO:0016787">
    <property type="term" value="F:hydrolase activity"/>
    <property type="evidence" value="ECO:0007669"/>
    <property type="project" value="UniProtKB-KW"/>
</dbReference>
<proteinExistence type="predicted"/>
<dbReference type="EMBL" id="KC821618">
    <property type="protein sequence ID" value="AGO48371.1"/>
    <property type="molecule type" value="Genomic_DNA"/>
</dbReference>
<dbReference type="KEGG" id="vg:16797045"/>
<reference evidence="1 2" key="1">
    <citation type="journal article" date="2013" name="Proc. Natl. Acad. Sci. U.S.A.">
        <title>Twelve previously unknown phage genera are ubiquitous in global oceans.</title>
        <authorList>
            <person name="Holmfeldt K."/>
            <person name="Solonenko N."/>
            <person name="Shah M."/>
            <person name="Corrier K."/>
            <person name="Riemann L."/>
            <person name="Verberkmoes N.C."/>
            <person name="Sullivan M.B."/>
        </authorList>
    </citation>
    <scope>NUCLEOTIDE SEQUENCE [LARGE SCALE GENOMIC DNA]</scope>
    <source>
        <strain evidence="1">Phi10:1</strain>
    </source>
</reference>
<name>R9ZZ33_9CAUD</name>
<protein>
    <submittedName>
        <fullName evidence="1">Nucleoside triphosphate pyrophosphohydrolase</fullName>
    </submittedName>
</protein>
<gene>
    <name evidence="1" type="ORF">Phi10:1_gp030</name>
</gene>
<evidence type="ECO:0000313" key="1">
    <source>
        <dbReference type="EMBL" id="AGO48371.1"/>
    </source>
</evidence>